<dbReference type="Gene3D" id="1.10.260.40">
    <property type="entry name" value="lambda repressor-like DNA-binding domains"/>
    <property type="match status" value="1"/>
</dbReference>
<evidence type="ECO:0000256" key="4">
    <source>
        <dbReference type="ARBA" id="ARBA00023163"/>
    </source>
</evidence>
<dbReference type="CDD" id="cd01392">
    <property type="entry name" value="HTH_LacI"/>
    <property type="match status" value="1"/>
</dbReference>
<dbReference type="PANTHER" id="PTHR30146">
    <property type="entry name" value="LACI-RELATED TRANSCRIPTIONAL REPRESSOR"/>
    <property type="match status" value="1"/>
</dbReference>
<evidence type="ECO:0000259" key="5">
    <source>
        <dbReference type="PROSITE" id="PS50932"/>
    </source>
</evidence>
<accession>A0A1U9YW71</accession>
<dbReference type="Proteomes" id="UP000191135">
    <property type="component" value="Chromosome"/>
</dbReference>
<sequence>MSDPVFPKRAVTSHDVARHAGVSRAAVSRTFTPNASVSEETRQKVIKAANELGYRVNYLARSLINKRSDLVGVVAAGLDNPFRTMQIDHLTRGLLARDLRPILLPTSRSEDVTTFIRQLLQYSVSGVIVTSDTPPTELCEECAGNGIPIVLINKGENIPLVDRVVNDDDAAARAAADYFFDAGCRRLAVMASPHLSFTGRSRRQAFVTRAEELGAALEVIDVPVNDYKSGFEQGAALADSAAEALFCVNDYMACGVIDALARLGRDRDHPGLRIIGHDDIPQAGWDAYRLTTFAQACDLQTEAAIDFLESRIADPELPARLETTPVRLVERVSAA</sequence>
<dbReference type="InterPro" id="IPR046335">
    <property type="entry name" value="LacI/GalR-like_sensor"/>
</dbReference>
<dbReference type="OrthoDB" id="9772505at2"/>
<gene>
    <name evidence="6" type="primary">degA_2</name>
    <name evidence="6" type="ORF">Mame_00300</name>
</gene>
<dbReference type="PROSITE" id="PS50932">
    <property type="entry name" value="HTH_LACI_2"/>
    <property type="match status" value="1"/>
</dbReference>
<dbReference type="STRING" id="1122214.Mame_00300"/>
<keyword evidence="2" id="KW-0805">Transcription regulation</keyword>
<dbReference type="CDD" id="cd06278">
    <property type="entry name" value="PBP1_LacI-like"/>
    <property type="match status" value="1"/>
</dbReference>
<reference evidence="6 7" key="1">
    <citation type="submission" date="2017-03" db="EMBL/GenBank/DDBJ databases">
        <title>Foreign affairs: Plasmid Transfer between Roseobacters and Rhizobia.</title>
        <authorList>
            <person name="Bartling P."/>
            <person name="Bunk B."/>
            <person name="Overmann J."/>
            <person name="Brinkmann H."/>
            <person name="Petersen J."/>
        </authorList>
    </citation>
    <scope>NUCLEOTIDE SEQUENCE [LARGE SCALE GENOMIC DNA]</scope>
    <source>
        <strain evidence="6 7">MACL11</strain>
    </source>
</reference>
<keyword evidence="4" id="KW-0804">Transcription</keyword>
<dbReference type="InterPro" id="IPR028082">
    <property type="entry name" value="Peripla_BP_I"/>
</dbReference>
<dbReference type="eggNOG" id="COG1609">
    <property type="taxonomic scope" value="Bacteria"/>
</dbReference>
<feature type="domain" description="HTH lacI-type" evidence="5">
    <location>
        <begin position="11"/>
        <end position="65"/>
    </location>
</feature>
<organism evidence="6 7">
    <name type="scientific">Martelella mediterranea DSM 17316</name>
    <dbReference type="NCBI Taxonomy" id="1122214"/>
    <lineage>
        <taxon>Bacteria</taxon>
        <taxon>Pseudomonadati</taxon>
        <taxon>Pseudomonadota</taxon>
        <taxon>Alphaproteobacteria</taxon>
        <taxon>Hyphomicrobiales</taxon>
        <taxon>Aurantimonadaceae</taxon>
        <taxon>Martelella</taxon>
    </lineage>
</organism>
<dbReference type="KEGG" id="mmed:Mame_00300"/>
<keyword evidence="1" id="KW-0678">Repressor</keyword>
<dbReference type="SMART" id="SM00354">
    <property type="entry name" value="HTH_LACI"/>
    <property type="match status" value="1"/>
</dbReference>
<evidence type="ECO:0000256" key="3">
    <source>
        <dbReference type="ARBA" id="ARBA00023125"/>
    </source>
</evidence>
<evidence type="ECO:0000256" key="2">
    <source>
        <dbReference type="ARBA" id="ARBA00023015"/>
    </source>
</evidence>
<dbReference type="GO" id="GO:0000976">
    <property type="term" value="F:transcription cis-regulatory region binding"/>
    <property type="evidence" value="ECO:0007669"/>
    <property type="project" value="TreeGrafter"/>
</dbReference>
<dbReference type="SUPFAM" id="SSF47413">
    <property type="entry name" value="lambda repressor-like DNA-binding domains"/>
    <property type="match status" value="1"/>
</dbReference>
<dbReference type="Gene3D" id="3.40.50.2300">
    <property type="match status" value="2"/>
</dbReference>
<dbReference type="SUPFAM" id="SSF53822">
    <property type="entry name" value="Periplasmic binding protein-like I"/>
    <property type="match status" value="1"/>
</dbReference>
<dbReference type="AlphaFoldDB" id="A0A1U9YW71"/>
<dbReference type="InterPro" id="IPR000843">
    <property type="entry name" value="HTH_LacI"/>
</dbReference>
<name>A0A1U9YW71_9HYPH</name>
<dbReference type="PANTHER" id="PTHR30146:SF95">
    <property type="entry name" value="RIBOSE OPERON REPRESSOR"/>
    <property type="match status" value="1"/>
</dbReference>
<keyword evidence="3" id="KW-0238">DNA-binding</keyword>
<evidence type="ECO:0000313" key="7">
    <source>
        <dbReference type="Proteomes" id="UP000191135"/>
    </source>
</evidence>
<evidence type="ECO:0000256" key="1">
    <source>
        <dbReference type="ARBA" id="ARBA00022491"/>
    </source>
</evidence>
<proteinExistence type="predicted"/>
<dbReference type="Pfam" id="PF13377">
    <property type="entry name" value="Peripla_BP_3"/>
    <property type="match status" value="1"/>
</dbReference>
<dbReference type="RefSeq" id="WP_018064705.1">
    <property type="nucleotide sequence ID" value="NZ_AQWH01000008.1"/>
</dbReference>
<protein>
    <submittedName>
        <fullName evidence="6">Degradation activator</fullName>
    </submittedName>
</protein>
<keyword evidence="7" id="KW-1185">Reference proteome</keyword>
<dbReference type="Pfam" id="PF00356">
    <property type="entry name" value="LacI"/>
    <property type="match status" value="1"/>
</dbReference>
<evidence type="ECO:0000313" key="6">
    <source>
        <dbReference type="EMBL" id="AQZ49683.1"/>
    </source>
</evidence>
<dbReference type="InterPro" id="IPR010982">
    <property type="entry name" value="Lambda_DNA-bd_dom_sf"/>
</dbReference>
<dbReference type="GO" id="GO:0003700">
    <property type="term" value="F:DNA-binding transcription factor activity"/>
    <property type="evidence" value="ECO:0007669"/>
    <property type="project" value="TreeGrafter"/>
</dbReference>
<dbReference type="EMBL" id="CP020330">
    <property type="protein sequence ID" value="AQZ49683.1"/>
    <property type="molecule type" value="Genomic_DNA"/>
</dbReference>